<feature type="transmembrane region" description="Helical" evidence="1">
    <location>
        <begin position="86"/>
        <end position="107"/>
    </location>
</feature>
<organism evidence="2 3">
    <name type="scientific">Phaseolus coccineus</name>
    <name type="common">Scarlet runner bean</name>
    <name type="synonym">Phaseolus multiflorus</name>
    <dbReference type="NCBI Taxonomy" id="3886"/>
    <lineage>
        <taxon>Eukaryota</taxon>
        <taxon>Viridiplantae</taxon>
        <taxon>Streptophyta</taxon>
        <taxon>Embryophyta</taxon>
        <taxon>Tracheophyta</taxon>
        <taxon>Spermatophyta</taxon>
        <taxon>Magnoliopsida</taxon>
        <taxon>eudicotyledons</taxon>
        <taxon>Gunneridae</taxon>
        <taxon>Pentapetalae</taxon>
        <taxon>rosids</taxon>
        <taxon>fabids</taxon>
        <taxon>Fabales</taxon>
        <taxon>Fabaceae</taxon>
        <taxon>Papilionoideae</taxon>
        <taxon>50 kb inversion clade</taxon>
        <taxon>NPAAA clade</taxon>
        <taxon>indigoferoid/millettioid clade</taxon>
        <taxon>Phaseoleae</taxon>
        <taxon>Phaseolus</taxon>
    </lineage>
</organism>
<evidence type="ECO:0000313" key="2">
    <source>
        <dbReference type="EMBL" id="KAK7356738.1"/>
    </source>
</evidence>
<sequence length="112" mass="11990">MSIPGDARMSHALAMPACLASWRCPHVSRPGDVLRSPEVATASDCCAPYDQPRIRPSCSHHQHRSTLRARAADVAAPSAPAPPKSLASLLPCLILTSFGLFWFMLLAKKVGS</sequence>
<gene>
    <name evidence="2" type="ORF">VNO80_16013</name>
</gene>
<dbReference type="EMBL" id="JAYMYR010000006">
    <property type="protein sequence ID" value="KAK7356738.1"/>
    <property type="molecule type" value="Genomic_DNA"/>
</dbReference>
<comment type="caution">
    <text evidence="2">The sequence shown here is derived from an EMBL/GenBank/DDBJ whole genome shotgun (WGS) entry which is preliminary data.</text>
</comment>
<reference evidence="2 3" key="1">
    <citation type="submission" date="2024-01" db="EMBL/GenBank/DDBJ databases">
        <title>The genomes of 5 underutilized Papilionoideae crops provide insights into root nodulation and disease resistanc.</title>
        <authorList>
            <person name="Jiang F."/>
        </authorList>
    </citation>
    <scope>NUCLEOTIDE SEQUENCE [LARGE SCALE GENOMIC DNA]</scope>
    <source>
        <strain evidence="2">JINMINGXINNONG_FW02</strain>
        <tissue evidence="2">Leaves</tissue>
    </source>
</reference>
<name>A0AAN9MSG8_PHACN</name>
<dbReference type="Proteomes" id="UP001374584">
    <property type="component" value="Unassembled WGS sequence"/>
</dbReference>
<keyword evidence="1" id="KW-0472">Membrane</keyword>
<keyword evidence="1" id="KW-1133">Transmembrane helix</keyword>
<evidence type="ECO:0000313" key="3">
    <source>
        <dbReference type="Proteomes" id="UP001374584"/>
    </source>
</evidence>
<evidence type="ECO:0000256" key="1">
    <source>
        <dbReference type="SAM" id="Phobius"/>
    </source>
</evidence>
<keyword evidence="1" id="KW-0812">Transmembrane</keyword>
<dbReference type="AlphaFoldDB" id="A0AAN9MSG8"/>
<keyword evidence="3" id="KW-1185">Reference proteome</keyword>
<proteinExistence type="predicted"/>
<protein>
    <submittedName>
        <fullName evidence="2">Uncharacterized protein</fullName>
    </submittedName>
</protein>
<accession>A0AAN9MSG8</accession>